<keyword evidence="7 8" id="KW-0472">Membrane</keyword>
<dbReference type="InterPro" id="IPR034804">
    <property type="entry name" value="SQR/QFR_C/D"/>
</dbReference>
<dbReference type="GO" id="GO:0016020">
    <property type="term" value="C:membrane"/>
    <property type="evidence" value="ECO:0007669"/>
    <property type="project" value="UniProtKB-SubCell"/>
</dbReference>
<reference evidence="9" key="1">
    <citation type="journal article" date="2020" name="Stud. Mycol.">
        <title>101 Dothideomycetes genomes: a test case for predicting lifestyles and emergence of pathogens.</title>
        <authorList>
            <person name="Haridas S."/>
            <person name="Albert R."/>
            <person name="Binder M."/>
            <person name="Bloem J."/>
            <person name="Labutti K."/>
            <person name="Salamov A."/>
            <person name="Andreopoulos B."/>
            <person name="Baker S."/>
            <person name="Barry K."/>
            <person name="Bills G."/>
            <person name="Bluhm B."/>
            <person name="Cannon C."/>
            <person name="Castanera R."/>
            <person name="Culley D."/>
            <person name="Daum C."/>
            <person name="Ezra D."/>
            <person name="Gonzalez J."/>
            <person name="Henrissat B."/>
            <person name="Kuo A."/>
            <person name="Liang C."/>
            <person name="Lipzen A."/>
            <person name="Lutzoni F."/>
            <person name="Magnuson J."/>
            <person name="Mondo S."/>
            <person name="Nolan M."/>
            <person name="Ohm R."/>
            <person name="Pangilinan J."/>
            <person name="Park H.-J."/>
            <person name="Ramirez L."/>
            <person name="Alfaro M."/>
            <person name="Sun H."/>
            <person name="Tritt A."/>
            <person name="Yoshinaga Y."/>
            <person name="Zwiers L.-H."/>
            <person name="Turgeon B."/>
            <person name="Goodwin S."/>
            <person name="Spatafora J."/>
            <person name="Crous P."/>
            <person name="Grigoriev I."/>
        </authorList>
    </citation>
    <scope>NUCLEOTIDE SEQUENCE</scope>
    <source>
        <strain evidence="9">CBS 121739</strain>
    </source>
</reference>
<proteinExistence type="predicted"/>
<dbReference type="AlphaFoldDB" id="A0A6A6VWQ9"/>
<dbReference type="SUPFAM" id="SSF81343">
    <property type="entry name" value="Fumarate reductase respiratory complex transmembrane subunits"/>
    <property type="match status" value="1"/>
</dbReference>
<dbReference type="GO" id="GO:0009055">
    <property type="term" value="F:electron transfer activity"/>
    <property type="evidence" value="ECO:0007669"/>
    <property type="project" value="InterPro"/>
</dbReference>
<keyword evidence="5 8" id="KW-1133">Transmembrane helix</keyword>
<dbReference type="Pfam" id="PF01127">
    <property type="entry name" value="Sdh_cyt"/>
    <property type="match status" value="1"/>
</dbReference>
<comment type="subcellular location">
    <subcellularLocation>
        <location evidence="1">Membrane</location>
        <topology evidence="1">Multi-pass membrane protein</topology>
    </subcellularLocation>
</comment>
<dbReference type="GO" id="GO:0046872">
    <property type="term" value="F:metal ion binding"/>
    <property type="evidence" value="ECO:0007669"/>
    <property type="project" value="UniProtKB-KW"/>
</dbReference>
<evidence type="ECO:0000256" key="5">
    <source>
        <dbReference type="ARBA" id="ARBA00022989"/>
    </source>
</evidence>
<evidence type="ECO:0000256" key="2">
    <source>
        <dbReference type="ARBA" id="ARBA00022617"/>
    </source>
</evidence>
<gene>
    <name evidence="9" type="ORF">EJ05DRAFT_479090</name>
</gene>
<dbReference type="PANTHER" id="PTHR10978">
    <property type="entry name" value="SUCCINATE DEHYDROGENASE CYTOCHROME B560 SUBUNIT"/>
    <property type="match status" value="1"/>
</dbReference>
<dbReference type="InterPro" id="IPR018495">
    <property type="entry name" value="Succ_DH_cyt_bsu_CS"/>
</dbReference>
<name>A0A6A6VWQ9_9PEZI</name>
<evidence type="ECO:0000256" key="4">
    <source>
        <dbReference type="ARBA" id="ARBA00022723"/>
    </source>
</evidence>
<evidence type="ECO:0000313" key="9">
    <source>
        <dbReference type="EMBL" id="KAF2754653.1"/>
    </source>
</evidence>
<dbReference type="GO" id="GO:0005739">
    <property type="term" value="C:mitochondrion"/>
    <property type="evidence" value="ECO:0007669"/>
    <property type="project" value="GOC"/>
</dbReference>
<keyword evidence="2" id="KW-0349">Heme</keyword>
<protein>
    <submittedName>
        <fullName evidence="9">Cytochrome b560 subunit of succinate dehydrogenase</fullName>
    </submittedName>
</protein>
<organism evidence="9 10">
    <name type="scientific">Pseudovirgaria hyperparasitica</name>
    <dbReference type="NCBI Taxonomy" id="470096"/>
    <lineage>
        <taxon>Eukaryota</taxon>
        <taxon>Fungi</taxon>
        <taxon>Dikarya</taxon>
        <taxon>Ascomycota</taxon>
        <taxon>Pezizomycotina</taxon>
        <taxon>Dothideomycetes</taxon>
        <taxon>Dothideomycetes incertae sedis</taxon>
        <taxon>Acrospermales</taxon>
        <taxon>Acrospermaceae</taxon>
        <taxon>Pseudovirgaria</taxon>
    </lineage>
</organism>
<evidence type="ECO:0000256" key="8">
    <source>
        <dbReference type="SAM" id="Phobius"/>
    </source>
</evidence>
<evidence type="ECO:0000256" key="6">
    <source>
        <dbReference type="ARBA" id="ARBA00023004"/>
    </source>
</evidence>
<evidence type="ECO:0000256" key="7">
    <source>
        <dbReference type="ARBA" id="ARBA00023136"/>
    </source>
</evidence>
<feature type="transmembrane region" description="Helical" evidence="8">
    <location>
        <begin position="118"/>
        <end position="136"/>
    </location>
</feature>
<feature type="transmembrane region" description="Helical" evidence="8">
    <location>
        <begin position="87"/>
        <end position="106"/>
    </location>
</feature>
<dbReference type="NCBIfam" id="TIGR02970">
    <property type="entry name" value="succ_dehyd_cytB"/>
    <property type="match status" value="1"/>
</dbReference>
<feature type="transmembrane region" description="Helical" evidence="8">
    <location>
        <begin position="157"/>
        <end position="176"/>
    </location>
</feature>
<dbReference type="Gene3D" id="1.20.1300.10">
    <property type="entry name" value="Fumarate reductase/succinate dehydrogenase, transmembrane subunit"/>
    <property type="match status" value="1"/>
</dbReference>
<dbReference type="PROSITE" id="PS01001">
    <property type="entry name" value="SDH_CYT_2"/>
    <property type="match status" value="1"/>
</dbReference>
<keyword evidence="6" id="KW-0408">Iron</keyword>
<dbReference type="InterPro" id="IPR014314">
    <property type="entry name" value="Succ_DH_cytb556"/>
</dbReference>
<keyword evidence="3 8" id="KW-0812">Transmembrane</keyword>
<evidence type="ECO:0000313" key="10">
    <source>
        <dbReference type="Proteomes" id="UP000799437"/>
    </source>
</evidence>
<dbReference type="InterPro" id="IPR000701">
    <property type="entry name" value="SuccDH_FuR_B_TM-su"/>
</dbReference>
<dbReference type="OrthoDB" id="588261at2759"/>
<evidence type="ECO:0000256" key="1">
    <source>
        <dbReference type="ARBA" id="ARBA00004141"/>
    </source>
</evidence>
<dbReference type="RefSeq" id="XP_033597104.1">
    <property type="nucleotide sequence ID" value="XM_033744599.1"/>
</dbReference>
<accession>A0A6A6VWQ9</accession>
<dbReference type="PANTHER" id="PTHR10978:SF5">
    <property type="entry name" value="SUCCINATE DEHYDROGENASE CYTOCHROME B560 SUBUNIT, MITOCHONDRIAL"/>
    <property type="match status" value="1"/>
</dbReference>
<keyword evidence="10" id="KW-1185">Reference proteome</keyword>
<sequence>MTAPRALQLGLRRTGLGVKSTFNGFKSRIAQRRVASTQTTSESAAADNILVKQRLARPVSPHLGIYQANIAMYGSAFNRITGSILSGAFYIFGFAYLAAPTIGWHIETPSMVAAVGSWPIWAKIATKFSVAFPFLFHSLNGVRHLVWDTGRGFATKTTARSGWVVVAASVVGSAILTSV</sequence>
<dbReference type="Proteomes" id="UP000799437">
    <property type="component" value="Unassembled WGS sequence"/>
</dbReference>
<keyword evidence="4" id="KW-0479">Metal-binding</keyword>
<dbReference type="GO" id="GO:0006099">
    <property type="term" value="P:tricarboxylic acid cycle"/>
    <property type="evidence" value="ECO:0007669"/>
    <property type="project" value="InterPro"/>
</dbReference>
<dbReference type="GeneID" id="54485653"/>
<dbReference type="GO" id="GO:0006121">
    <property type="term" value="P:mitochondrial electron transport, succinate to ubiquinone"/>
    <property type="evidence" value="ECO:0007669"/>
    <property type="project" value="TreeGrafter"/>
</dbReference>
<evidence type="ECO:0000256" key="3">
    <source>
        <dbReference type="ARBA" id="ARBA00022692"/>
    </source>
</evidence>
<dbReference type="EMBL" id="ML996579">
    <property type="protein sequence ID" value="KAF2754653.1"/>
    <property type="molecule type" value="Genomic_DNA"/>
</dbReference>
<dbReference type="CDD" id="cd03499">
    <property type="entry name" value="SQR_TypeC_SdhC"/>
    <property type="match status" value="1"/>
</dbReference>